<dbReference type="InterPro" id="IPR015943">
    <property type="entry name" value="WD40/YVTN_repeat-like_dom_sf"/>
</dbReference>
<feature type="region of interest" description="Disordered" evidence="7">
    <location>
        <begin position="502"/>
        <end position="534"/>
    </location>
</feature>
<evidence type="ECO:0000256" key="4">
    <source>
        <dbReference type="ARBA" id="ARBA00022771"/>
    </source>
</evidence>
<dbReference type="RefSeq" id="XP_007407004.1">
    <property type="nucleotide sequence ID" value="XM_007406942.1"/>
</dbReference>
<feature type="repeat" description="WD" evidence="6">
    <location>
        <begin position="169"/>
        <end position="211"/>
    </location>
</feature>
<dbReference type="InterPro" id="IPR036322">
    <property type="entry name" value="WD40_repeat_dom_sf"/>
</dbReference>
<dbReference type="SUPFAM" id="SSF50978">
    <property type="entry name" value="WD40 repeat-like"/>
    <property type="match status" value="1"/>
</dbReference>
<dbReference type="Pfam" id="PF00400">
    <property type="entry name" value="WD40"/>
    <property type="match status" value="2"/>
</dbReference>
<dbReference type="GO" id="GO:1904263">
    <property type="term" value="P:positive regulation of TORC1 signaling"/>
    <property type="evidence" value="ECO:0007669"/>
    <property type="project" value="TreeGrafter"/>
</dbReference>
<gene>
    <name evidence="8" type="ORF">MELLADRAFT_95220</name>
</gene>
<keyword evidence="1 6" id="KW-0853">WD repeat</keyword>
<evidence type="ECO:0000313" key="8">
    <source>
        <dbReference type="EMBL" id="EGG09950.1"/>
    </source>
</evidence>
<dbReference type="PROSITE" id="PS00678">
    <property type="entry name" value="WD_REPEATS_1"/>
    <property type="match status" value="1"/>
</dbReference>
<dbReference type="eggNOG" id="KOG0269">
    <property type="taxonomic scope" value="Eukaryota"/>
</dbReference>
<dbReference type="PANTHER" id="PTHR46200:SF1">
    <property type="entry name" value="GATOR COMPLEX PROTEIN WDR24"/>
    <property type="match status" value="1"/>
</dbReference>
<dbReference type="GO" id="GO:0016239">
    <property type="term" value="P:positive regulation of macroautophagy"/>
    <property type="evidence" value="ECO:0007669"/>
    <property type="project" value="TreeGrafter"/>
</dbReference>
<dbReference type="PROSITE" id="PS50082">
    <property type="entry name" value="WD_REPEATS_2"/>
    <property type="match status" value="1"/>
</dbReference>
<dbReference type="KEGG" id="mlr:MELLADRAFT_95220"/>
<dbReference type="GO" id="GO:0005829">
    <property type="term" value="C:cytosol"/>
    <property type="evidence" value="ECO:0007669"/>
    <property type="project" value="TreeGrafter"/>
</dbReference>
<dbReference type="STRING" id="747676.F4RCK3"/>
<evidence type="ECO:0000256" key="7">
    <source>
        <dbReference type="SAM" id="MobiDB-lite"/>
    </source>
</evidence>
<dbReference type="SMART" id="SM00320">
    <property type="entry name" value="WD40"/>
    <property type="match status" value="5"/>
</dbReference>
<dbReference type="InterPro" id="IPR019775">
    <property type="entry name" value="WD40_repeat_CS"/>
</dbReference>
<feature type="compositionally biased region" description="Basic and acidic residues" evidence="7">
    <location>
        <begin position="522"/>
        <end position="534"/>
    </location>
</feature>
<dbReference type="VEuPathDB" id="FungiDB:MELLADRAFT_95220"/>
<keyword evidence="9" id="KW-1185">Reference proteome</keyword>
<keyword evidence="5" id="KW-0862">Zinc</keyword>
<evidence type="ECO:0000256" key="6">
    <source>
        <dbReference type="PROSITE-ProRule" id="PRU00221"/>
    </source>
</evidence>
<organism evidence="9">
    <name type="scientific">Melampsora larici-populina (strain 98AG31 / pathotype 3-4-7)</name>
    <name type="common">Poplar leaf rust fungus</name>
    <dbReference type="NCBI Taxonomy" id="747676"/>
    <lineage>
        <taxon>Eukaryota</taxon>
        <taxon>Fungi</taxon>
        <taxon>Dikarya</taxon>
        <taxon>Basidiomycota</taxon>
        <taxon>Pucciniomycotina</taxon>
        <taxon>Pucciniomycetes</taxon>
        <taxon>Pucciniales</taxon>
        <taxon>Melampsoraceae</taxon>
        <taxon>Melampsora</taxon>
    </lineage>
</organism>
<dbReference type="InterPro" id="IPR001680">
    <property type="entry name" value="WD40_rpt"/>
</dbReference>
<dbReference type="InterPro" id="IPR020472">
    <property type="entry name" value="WD40_PAC1"/>
</dbReference>
<evidence type="ECO:0000313" key="9">
    <source>
        <dbReference type="Proteomes" id="UP000001072"/>
    </source>
</evidence>
<dbReference type="GeneID" id="18937176"/>
<reference evidence="9" key="1">
    <citation type="journal article" date="2011" name="Proc. Natl. Acad. Sci. U.S.A.">
        <title>Obligate biotrophy features unraveled by the genomic analysis of rust fungi.</title>
        <authorList>
            <person name="Duplessis S."/>
            <person name="Cuomo C.A."/>
            <person name="Lin Y.-C."/>
            <person name="Aerts A."/>
            <person name="Tisserant E."/>
            <person name="Veneault-Fourrey C."/>
            <person name="Joly D.L."/>
            <person name="Hacquard S."/>
            <person name="Amselem J."/>
            <person name="Cantarel B.L."/>
            <person name="Chiu R."/>
            <person name="Coutinho P.M."/>
            <person name="Feau N."/>
            <person name="Field M."/>
            <person name="Frey P."/>
            <person name="Gelhaye E."/>
            <person name="Goldberg J."/>
            <person name="Grabherr M.G."/>
            <person name="Kodira C.D."/>
            <person name="Kohler A."/>
            <person name="Kuees U."/>
            <person name="Lindquist E.A."/>
            <person name="Lucas S.M."/>
            <person name="Mago R."/>
            <person name="Mauceli E."/>
            <person name="Morin E."/>
            <person name="Murat C."/>
            <person name="Pangilinan J.L."/>
            <person name="Park R."/>
            <person name="Pearson M."/>
            <person name="Quesneville H."/>
            <person name="Rouhier N."/>
            <person name="Sakthikumar S."/>
            <person name="Salamov A.A."/>
            <person name="Schmutz J."/>
            <person name="Selles B."/>
            <person name="Shapiro H."/>
            <person name="Tanguay P."/>
            <person name="Tuskan G.A."/>
            <person name="Henrissat B."/>
            <person name="Van de Peer Y."/>
            <person name="Rouze P."/>
            <person name="Ellis J.G."/>
            <person name="Dodds P.N."/>
            <person name="Schein J.E."/>
            <person name="Zhong S."/>
            <person name="Hamelin R.C."/>
            <person name="Grigoriev I.V."/>
            <person name="Szabo L.J."/>
            <person name="Martin F."/>
        </authorList>
    </citation>
    <scope>NUCLEOTIDE SEQUENCE [LARGE SCALE GENOMIC DNA]</scope>
    <source>
        <strain evidence="9">98AG31 / pathotype 3-4-7</strain>
    </source>
</reference>
<sequence>MQANLKIQTNQHHSHTLPTSINHRLQYFQSQSPNQSHPQSHSKSSQPLSIIASDLSYKQSNSHSQSIAIASRSELKILNCSQLSSHPHSQSQSIKSSKSSNSSKLISIQESFHLNLNSLLGPHYGISNLNFGYSRSIDHLASATTNGAILIWDLNSFSSTQLQPLIKIDHAHSRAINKITFASPIGHWIVTGSQDGLIKLWDIRINNALPQVVITTHSDPVRQLSSDPFTFMSLTDSGTLSHYDLRNGSTKSCMNRRVAHGSVGLGLDWKQTSTENLIASSGTDGIVKIWSIGHDKVLGSSAMKTLVVGRSLKDVVWRPGDGFDSIHHSSNAFLVDQTASESFDGGRQSEVLVWDIRRERRPEFVLKGQDGSASGLMWFNSKLLITTHKRTGTIVQHDLSKPYPKFFDQLLPIQALSISPTQPMICFSIGSTDQTQISGIKVQGIQNLSVAEEFNYLAQHYKFYGMEFKELCRFNSKVALDCQLFKGAEIWENLGIWFDKEETEESVEGKGEGKEEEGEGEEGFKSPMDLEKVN</sequence>
<dbReference type="HOGENOM" id="CLU_510049_0_0_1"/>
<evidence type="ECO:0000256" key="5">
    <source>
        <dbReference type="ARBA" id="ARBA00022833"/>
    </source>
</evidence>
<name>F4RCK3_MELLP</name>
<dbReference type="PRINTS" id="PR00320">
    <property type="entry name" value="GPROTEINBRPT"/>
</dbReference>
<evidence type="ECO:0000256" key="3">
    <source>
        <dbReference type="ARBA" id="ARBA00022737"/>
    </source>
</evidence>
<dbReference type="GO" id="GO:0005774">
    <property type="term" value="C:vacuolar membrane"/>
    <property type="evidence" value="ECO:0007669"/>
    <property type="project" value="TreeGrafter"/>
</dbReference>
<evidence type="ECO:0000256" key="1">
    <source>
        <dbReference type="ARBA" id="ARBA00022574"/>
    </source>
</evidence>
<dbReference type="GO" id="GO:0008270">
    <property type="term" value="F:zinc ion binding"/>
    <property type="evidence" value="ECO:0007669"/>
    <property type="project" value="UniProtKB-KW"/>
</dbReference>
<keyword evidence="4" id="KW-0863">Zinc-finger</keyword>
<dbReference type="InterPro" id="IPR037590">
    <property type="entry name" value="WDR24"/>
</dbReference>
<proteinExistence type="predicted"/>
<keyword evidence="2" id="KW-0479">Metal-binding</keyword>
<dbReference type="EMBL" id="GL883096">
    <property type="protein sequence ID" value="EGG09950.1"/>
    <property type="molecule type" value="Genomic_DNA"/>
</dbReference>
<dbReference type="Gene3D" id="2.130.10.10">
    <property type="entry name" value="YVTN repeat-like/Quinoprotein amine dehydrogenase"/>
    <property type="match status" value="2"/>
</dbReference>
<dbReference type="AlphaFoldDB" id="F4RCK3"/>
<dbReference type="PROSITE" id="PS50294">
    <property type="entry name" value="WD_REPEATS_REGION"/>
    <property type="match status" value="1"/>
</dbReference>
<evidence type="ECO:0000256" key="2">
    <source>
        <dbReference type="ARBA" id="ARBA00022723"/>
    </source>
</evidence>
<protein>
    <submittedName>
        <fullName evidence="8">Uncharacterized protein</fullName>
    </submittedName>
</protein>
<dbReference type="OrthoDB" id="60955at2759"/>
<dbReference type="InParanoid" id="F4RCK3"/>
<keyword evidence="3" id="KW-0677">Repeat</keyword>
<accession>F4RCK3</accession>
<dbReference type="PANTHER" id="PTHR46200">
    <property type="entry name" value="GATOR COMPLEX PROTEIN WDR24"/>
    <property type="match status" value="1"/>
</dbReference>
<dbReference type="GO" id="GO:0061700">
    <property type="term" value="C:GATOR2 complex"/>
    <property type="evidence" value="ECO:0007669"/>
    <property type="project" value="TreeGrafter"/>
</dbReference>
<dbReference type="Proteomes" id="UP000001072">
    <property type="component" value="Unassembled WGS sequence"/>
</dbReference>